<comment type="caution">
    <text evidence="1">The sequence shown here is derived from an EMBL/GenBank/DDBJ whole genome shotgun (WGS) entry which is preliminary data.</text>
</comment>
<dbReference type="EMBL" id="VEPZ02001038">
    <property type="protein sequence ID" value="KAE8699478.1"/>
    <property type="molecule type" value="Genomic_DNA"/>
</dbReference>
<dbReference type="AlphaFoldDB" id="A0A6A3A5K4"/>
<evidence type="ECO:0000313" key="1">
    <source>
        <dbReference type="EMBL" id="KAE8699478.1"/>
    </source>
</evidence>
<dbReference type="Proteomes" id="UP000436088">
    <property type="component" value="Unassembled WGS sequence"/>
</dbReference>
<reference evidence="1" key="1">
    <citation type="submission" date="2019-09" db="EMBL/GenBank/DDBJ databases">
        <title>Draft genome information of white flower Hibiscus syriacus.</title>
        <authorList>
            <person name="Kim Y.-M."/>
        </authorList>
    </citation>
    <scope>NUCLEOTIDE SEQUENCE [LARGE SCALE GENOMIC DNA]</scope>
    <source>
        <strain evidence="1">YM2019G1</strain>
    </source>
</reference>
<accession>A0A6A3A5K4</accession>
<sequence length="99" mass="10727">MLPRHVSQHLPSVPTATSKLVKSMEYTSEFLTFSVISIDTSNDMMGMSPKAAPAEPSSRGVVGQNVVVHQEVEVVKQCNSGMTTVVLVALMDVRVLRVI</sequence>
<organism evidence="1 2">
    <name type="scientific">Hibiscus syriacus</name>
    <name type="common">Rose of Sharon</name>
    <dbReference type="NCBI Taxonomy" id="106335"/>
    <lineage>
        <taxon>Eukaryota</taxon>
        <taxon>Viridiplantae</taxon>
        <taxon>Streptophyta</taxon>
        <taxon>Embryophyta</taxon>
        <taxon>Tracheophyta</taxon>
        <taxon>Spermatophyta</taxon>
        <taxon>Magnoliopsida</taxon>
        <taxon>eudicotyledons</taxon>
        <taxon>Gunneridae</taxon>
        <taxon>Pentapetalae</taxon>
        <taxon>rosids</taxon>
        <taxon>malvids</taxon>
        <taxon>Malvales</taxon>
        <taxon>Malvaceae</taxon>
        <taxon>Malvoideae</taxon>
        <taxon>Hibiscus</taxon>
    </lineage>
</organism>
<keyword evidence="2" id="KW-1185">Reference proteome</keyword>
<name>A0A6A3A5K4_HIBSY</name>
<evidence type="ECO:0000313" key="2">
    <source>
        <dbReference type="Proteomes" id="UP000436088"/>
    </source>
</evidence>
<gene>
    <name evidence="1" type="ORF">F3Y22_tig00110578pilonHSYRG00185</name>
</gene>
<protein>
    <submittedName>
        <fullName evidence="1">Uncharacterized protein</fullName>
    </submittedName>
</protein>
<proteinExistence type="predicted"/>